<feature type="repeat" description="PPR" evidence="2">
    <location>
        <begin position="352"/>
        <end position="386"/>
    </location>
</feature>
<keyword evidence="1" id="KW-0677">Repeat</keyword>
<evidence type="ECO:0000256" key="2">
    <source>
        <dbReference type="PROSITE-ProRule" id="PRU00708"/>
    </source>
</evidence>
<evidence type="ECO:0000313" key="3">
    <source>
        <dbReference type="EMBL" id="KAJ4825322.1"/>
    </source>
</evidence>
<dbReference type="Gene3D" id="1.25.40.10">
    <property type="entry name" value="Tetratricopeptide repeat domain"/>
    <property type="match status" value="4"/>
</dbReference>
<dbReference type="InterPro" id="IPR050421">
    <property type="entry name" value="PPR"/>
</dbReference>
<feature type="repeat" description="PPR" evidence="2">
    <location>
        <begin position="250"/>
        <end position="284"/>
    </location>
</feature>
<name>A0A9Q0F7K1_9ROSI</name>
<dbReference type="EMBL" id="JAKUCV010006934">
    <property type="protein sequence ID" value="KAJ4825322.1"/>
    <property type="molecule type" value="Genomic_DNA"/>
</dbReference>
<accession>A0A9Q0F7K1</accession>
<dbReference type="GO" id="GO:0016070">
    <property type="term" value="P:RNA metabolic process"/>
    <property type="evidence" value="ECO:0007669"/>
    <property type="project" value="UniProtKB-ARBA"/>
</dbReference>
<dbReference type="Proteomes" id="UP001141552">
    <property type="component" value="Unassembled WGS sequence"/>
</dbReference>
<comment type="caution">
    <text evidence="3">The sequence shown here is derived from an EMBL/GenBank/DDBJ whole genome shotgun (WGS) entry which is preliminary data.</text>
</comment>
<dbReference type="Pfam" id="PF13041">
    <property type="entry name" value="PPR_2"/>
    <property type="match status" value="1"/>
</dbReference>
<dbReference type="PANTHER" id="PTHR47928">
    <property type="entry name" value="REPEAT-CONTAINING PROTEIN, PUTATIVE-RELATED"/>
    <property type="match status" value="1"/>
</dbReference>
<dbReference type="NCBIfam" id="TIGR00756">
    <property type="entry name" value="PPR"/>
    <property type="match status" value="4"/>
</dbReference>
<dbReference type="PROSITE" id="PS51375">
    <property type="entry name" value="PPR"/>
    <property type="match status" value="4"/>
</dbReference>
<protein>
    <recommendedName>
        <fullName evidence="5">Pentatricopeptide repeat-containing protein</fullName>
    </recommendedName>
</protein>
<dbReference type="FunFam" id="1.25.40.10:FF:000344">
    <property type="entry name" value="Pentatricopeptide repeat-containing protein"/>
    <property type="match status" value="1"/>
</dbReference>
<dbReference type="PANTHER" id="PTHR47928:SF72">
    <property type="entry name" value="PENTACOTRIPEPTIDE-REPEAT REGION OF PRORP DOMAIN-CONTAINING PROTEIN"/>
    <property type="match status" value="1"/>
</dbReference>
<feature type="repeat" description="PPR" evidence="2">
    <location>
        <begin position="148"/>
        <end position="182"/>
    </location>
</feature>
<proteinExistence type="predicted"/>
<dbReference type="AlphaFoldDB" id="A0A9Q0F7K1"/>
<evidence type="ECO:0000313" key="4">
    <source>
        <dbReference type="Proteomes" id="UP001141552"/>
    </source>
</evidence>
<reference evidence="3" key="1">
    <citation type="submission" date="2022-02" db="EMBL/GenBank/DDBJ databases">
        <authorList>
            <person name="Henning P.M."/>
            <person name="McCubbin A.G."/>
            <person name="Shore J.S."/>
        </authorList>
    </citation>
    <scope>NUCLEOTIDE SEQUENCE</scope>
    <source>
        <strain evidence="3">F60SS</strain>
        <tissue evidence="3">Leaves</tissue>
    </source>
</reference>
<feature type="repeat" description="PPR" evidence="2">
    <location>
        <begin position="421"/>
        <end position="455"/>
    </location>
</feature>
<dbReference type="OrthoDB" id="185373at2759"/>
<reference evidence="3" key="2">
    <citation type="journal article" date="2023" name="Plants (Basel)">
        <title>Annotation of the Turnera subulata (Passifloraceae) Draft Genome Reveals the S-Locus Evolved after the Divergence of Turneroideae from Passifloroideae in a Stepwise Manner.</title>
        <authorList>
            <person name="Henning P.M."/>
            <person name="Roalson E.H."/>
            <person name="Mir W."/>
            <person name="McCubbin A.G."/>
            <person name="Shore J.S."/>
        </authorList>
    </citation>
    <scope>NUCLEOTIDE SEQUENCE</scope>
    <source>
        <strain evidence="3">F60SS</strain>
    </source>
</reference>
<dbReference type="InterPro" id="IPR011990">
    <property type="entry name" value="TPR-like_helical_dom_sf"/>
</dbReference>
<dbReference type="InterPro" id="IPR002885">
    <property type="entry name" value="PPR_rpt"/>
</dbReference>
<dbReference type="Pfam" id="PF01535">
    <property type="entry name" value="PPR"/>
    <property type="match status" value="6"/>
</dbReference>
<organism evidence="3 4">
    <name type="scientific">Turnera subulata</name>
    <dbReference type="NCBI Taxonomy" id="218843"/>
    <lineage>
        <taxon>Eukaryota</taxon>
        <taxon>Viridiplantae</taxon>
        <taxon>Streptophyta</taxon>
        <taxon>Embryophyta</taxon>
        <taxon>Tracheophyta</taxon>
        <taxon>Spermatophyta</taxon>
        <taxon>Magnoliopsida</taxon>
        <taxon>eudicotyledons</taxon>
        <taxon>Gunneridae</taxon>
        <taxon>Pentapetalae</taxon>
        <taxon>rosids</taxon>
        <taxon>fabids</taxon>
        <taxon>Malpighiales</taxon>
        <taxon>Passifloraceae</taxon>
        <taxon>Turnera</taxon>
    </lineage>
</organism>
<keyword evidence="4" id="KW-1185">Reference proteome</keyword>
<sequence length="493" mass="54582">MTLHAHLLVTGLHNDPQASTKLIDSYSQMGSLPFSTLVFNSFQNPDPFMWAVLIKSHLWSHSFREAISLYHRMVCHHHHHVTNFIFPSVLRACAALGDLGIGSKLHSRILKSGFYGDPVIQTSLLGMYADLGCLADATKVFDDMPVRDVVSWSSIISGYVDNGEAGKALEMFRLLLVSQVSELDSVIMLSAAKACAELGSLRLARSLHGFLVTRNIPSCEALDNTLLEMYSSCGDSLSAWKIFANVPYRSVPLWTAMIFCFNQNGWFENSLQVFQLMLESNVQPNAITLMAVLNSCVGLGRLREGKSVHCYVVKRYVESEDHCLGPPLMELYSQSGTTRCCEEILHTIGERNVVSWNMLMSVYAQQGLFKEALAIFVQMQTHGLVPDSYSLSTAASACGDAGLLQLGNQIHGYVIARCFSDEFVLNSLIDMYCNCGSTDLAYSVFHKIRPKSIVTWNCMISGFSQNGESVEAVLLFDQIWLSELANVVYNSAA</sequence>
<evidence type="ECO:0008006" key="5">
    <source>
        <dbReference type="Google" id="ProtNLM"/>
    </source>
</evidence>
<evidence type="ECO:0000256" key="1">
    <source>
        <dbReference type="ARBA" id="ARBA00022737"/>
    </source>
</evidence>
<gene>
    <name evidence="3" type="ORF">Tsubulata_043497</name>
</gene>